<dbReference type="EMBL" id="JAAGWQ010000037">
    <property type="protein sequence ID" value="KAF5675801.1"/>
    <property type="molecule type" value="Genomic_DNA"/>
</dbReference>
<dbReference type="OrthoDB" id="4191831at2759"/>
<gene>
    <name evidence="1" type="ORF">FHETE_2404</name>
</gene>
<name>A0A8H5TTF7_FUSHE</name>
<accession>A0A8H5TTF7</accession>
<keyword evidence="2" id="KW-1185">Reference proteome</keyword>
<comment type="caution">
    <text evidence="1">The sequence shown here is derived from an EMBL/GenBank/DDBJ whole genome shotgun (WGS) entry which is preliminary data.</text>
</comment>
<reference evidence="1 2" key="1">
    <citation type="submission" date="2020-05" db="EMBL/GenBank/DDBJ databases">
        <title>Identification and distribution of gene clusters putatively required for synthesis of sphingolipid metabolism inhibitors in phylogenetically diverse species of the filamentous fungus Fusarium.</title>
        <authorList>
            <person name="Kim H.-S."/>
            <person name="Busman M."/>
            <person name="Brown D.W."/>
            <person name="Divon H."/>
            <person name="Uhlig S."/>
            <person name="Proctor R.H."/>
        </authorList>
    </citation>
    <scope>NUCLEOTIDE SEQUENCE [LARGE SCALE GENOMIC DNA]</scope>
    <source>
        <strain evidence="1 2">NRRL 20693</strain>
    </source>
</reference>
<evidence type="ECO:0008006" key="3">
    <source>
        <dbReference type="Google" id="ProtNLM"/>
    </source>
</evidence>
<evidence type="ECO:0000313" key="1">
    <source>
        <dbReference type="EMBL" id="KAF5675801.1"/>
    </source>
</evidence>
<organism evidence="1 2">
    <name type="scientific">Fusarium heterosporum</name>
    <dbReference type="NCBI Taxonomy" id="42747"/>
    <lineage>
        <taxon>Eukaryota</taxon>
        <taxon>Fungi</taxon>
        <taxon>Dikarya</taxon>
        <taxon>Ascomycota</taxon>
        <taxon>Pezizomycotina</taxon>
        <taxon>Sordariomycetes</taxon>
        <taxon>Hypocreomycetidae</taxon>
        <taxon>Hypocreales</taxon>
        <taxon>Nectriaceae</taxon>
        <taxon>Fusarium</taxon>
        <taxon>Fusarium heterosporum species complex</taxon>
    </lineage>
</organism>
<dbReference type="Proteomes" id="UP000567885">
    <property type="component" value="Unassembled WGS sequence"/>
</dbReference>
<dbReference type="AlphaFoldDB" id="A0A8H5TTF7"/>
<sequence length="478" mass="55009">MDKETLTPACLMSCPVEVHLLIIDRLPKRSNLHAMTLVNKHFENITQPLLFKEVDVGWSSKEPSPLILALRTLLERPDLTEMVMSLRLDGYEFPEREFDTLPTISVAGLNLAKASAAIQGTGADFADLWAESVSDGEVDALVTLLVAILPNVKSVYLGTDFSIEISYLTRLLSLEQRNQPGMKLPVLEQVTDVMVKNLYADMIHDELDCTTGFPNFFHLPQLKNLCIAVSPLLPELWRPEEYPQLDNLTALDLSRATEDQLGSILSLTPNLKALRWQGYWCPQDNNPESTRTTIDLDKLRVALKKSRHSLQRLTLEVVDNYSPNSEEPQGCIWPMRLVGTTLQLSDFANLRTLCVPLVWIMGWRAGHAKKPLIQKLPRFLEHLTLADDFYAQKYWKWTRTDFHNVVWHLVTHHYNAESSCLRELYLSGVMFRDYWDRPRRRFVGSVCHQAGIKFRVLKTTPWERDQHMEVDERERRYG</sequence>
<protein>
    <recommendedName>
        <fullName evidence="3">F-box domain-containing protein</fullName>
    </recommendedName>
</protein>
<proteinExistence type="predicted"/>
<evidence type="ECO:0000313" key="2">
    <source>
        <dbReference type="Proteomes" id="UP000567885"/>
    </source>
</evidence>